<dbReference type="EMBL" id="MF768985">
    <property type="protein sequence ID" value="ATU83483.1"/>
    <property type="molecule type" value="Genomic_DNA"/>
</dbReference>
<keyword evidence="1" id="KW-1133">Transmembrane helix</keyword>
<protein>
    <submittedName>
        <fullName evidence="2">ORF902</fullName>
    </submittedName>
</protein>
<feature type="transmembrane region" description="Helical" evidence="1">
    <location>
        <begin position="38"/>
        <end position="59"/>
    </location>
</feature>
<organism evidence="2">
    <name type="scientific">White spot syndrome virus</name>
    <dbReference type="NCBI Taxonomy" id="342409"/>
    <lineage>
        <taxon>Viruses</taxon>
        <taxon>Viruses incertae sedis</taxon>
        <taxon>Naldaviricetes</taxon>
        <taxon>Nimaviridae</taxon>
        <taxon>Whispovirus</taxon>
    </lineage>
</organism>
<name>A0A2D3I528_9VIRU</name>
<accession>A0A2D3I528</accession>
<keyword evidence="1" id="KW-0812">Transmembrane</keyword>
<evidence type="ECO:0000256" key="1">
    <source>
        <dbReference type="SAM" id="Phobius"/>
    </source>
</evidence>
<feature type="transmembrane region" description="Helical" evidence="1">
    <location>
        <begin position="131"/>
        <end position="150"/>
    </location>
</feature>
<reference evidence="2" key="1">
    <citation type="journal article" date="2018" name="Aquaculture">
        <title>Complete genome sequence of a white spot syndrome virus associated with a disease incursion in Australia.</title>
        <authorList>
            <person name="Oakey J."/>
            <person name="Smith C.S."/>
        </authorList>
    </citation>
    <scope>NUCLEOTIDE SEQUENCE [LARGE SCALE GENOMIC DNA]</scope>
    <source>
        <strain evidence="2">WSSV-AU</strain>
    </source>
</reference>
<dbReference type="Proteomes" id="UP000267516">
    <property type="component" value="Segment"/>
</dbReference>
<evidence type="ECO:0000313" key="2">
    <source>
        <dbReference type="EMBL" id="ATU83483.1"/>
    </source>
</evidence>
<feature type="transmembrane region" description="Helical" evidence="1">
    <location>
        <begin position="94"/>
        <end position="111"/>
    </location>
</feature>
<proteinExistence type="predicted"/>
<keyword evidence="1" id="KW-0472">Membrane</keyword>
<sequence>MYMFMAAVEISLSLTHSSFSRLFPFSIILLYFESSSSSFFFMASSISAVLFVSSSSFFFMASSISAVLFASSSSFFFMASSISAVLFASSSSTFLFSGLCLGFDFLSNLTLYEQIKSKYVSNARLNKSISLWLVVWFIPIFHCIVGGHFLKIVSSKVWKHLTHLKLALEHLLDKQNVCMKCPHGSL</sequence>